<feature type="region of interest" description="Disordered" evidence="1">
    <location>
        <begin position="153"/>
        <end position="173"/>
    </location>
</feature>
<feature type="compositionally biased region" description="Acidic residues" evidence="1">
    <location>
        <begin position="229"/>
        <end position="255"/>
    </location>
</feature>
<dbReference type="PANTHER" id="PTHR21310">
    <property type="entry name" value="AMINOGLYCOSIDE PHOSPHOTRANSFERASE-RELATED-RELATED"/>
    <property type="match status" value="1"/>
</dbReference>
<feature type="domain" description="Aminoglycoside phosphotransferase" evidence="2">
    <location>
        <begin position="307"/>
        <end position="559"/>
    </location>
</feature>
<keyword evidence="4" id="KW-1185">Reference proteome</keyword>
<gene>
    <name evidence="3" type="ORF">H2200_008870</name>
</gene>
<dbReference type="Gene3D" id="3.90.1200.10">
    <property type="match status" value="1"/>
</dbReference>
<comment type="caution">
    <text evidence="3">The sequence shown here is derived from an EMBL/GenBank/DDBJ whole genome shotgun (WGS) entry which is preliminary data.</text>
</comment>
<name>A0AA38X5A4_9EURO</name>
<organism evidence="3 4">
    <name type="scientific">Cladophialophora chaetospira</name>
    <dbReference type="NCBI Taxonomy" id="386627"/>
    <lineage>
        <taxon>Eukaryota</taxon>
        <taxon>Fungi</taxon>
        <taxon>Dikarya</taxon>
        <taxon>Ascomycota</taxon>
        <taxon>Pezizomycotina</taxon>
        <taxon>Eurotiomycetes</taxon>
        <taxon>Chaetothyriomycetidae</taxon>
        <taxon>Chaetothyriales</taxon>
        <taxon>Herpotrichiellaceae</taxon>
        <taxon>Cladophialophora</taxon>
    </lineage>
</organism>
<dbReference type="PANTHER" id="PTHR21310:SF51">
    <property type="entry name" value="AMINOGLYCOSIDE PHOSPHOTRANSFERASE DOMAIN-CONTAINING PROTEIN"/>
    <property type="match status" value="1"/>
</dbReference>
<accession>A0AA38X5A4</accession>
<protein>
    <recommendedName>
        <fullName evidence="2">Aminoglycoside phosphotransferase domain-containing protein</fullName>
    </recommendedName>
</protein>
<dbReference type="InterPro" id="IPR011009">
    <property type="entry name" value="Kinase-like_dom_sf"/>
</dbReference>
<sequence>MGLWFALTGARPVFPFLANAVLTLLSLALALPICIAATIKILGTHIVAFCELARPEPSESQSTSSDETCVSFSDRQTWSNPEDNEFLQTCPKSLYDDKASIWSDHTDPVTIGKITSKSVDRSMKPTKLFLEAIDCSPLFSESELFELLHNEEHSLRSNNSEDGDRKEELEFDRSKGLSLSSDVPFIYCKLPQTEYESFLEFKANATVVEFGNSSAAEAKAGNDLLDPNEKEEEEEDDDDDDDDEEEDDDDDGDEDDFAEVKQAVDLEAIKKTAILCRAKQRHLKSEDVADRIGVMSCEIDNEPMYGSYNLVYVLRWSDGVKWVIRIPKNGCRFAMLDVAKMESTYETMKMIRKKTTMPIPQVYFHTWVPDRAGVPFALMSYVEGKMLFDFWHHPTTTGDQKLTTLTSIAKYMADLSKLKYSDMGMLYFDHGEAQARVGPVIETFRRFRGDRMGTPELQPRCNSIKAPLSEWLENQKYRTKRVECQRSIFRAAIDSIPDFMQSKDQYTACFPDFDWQNIMVNDNGEITAFIDWDDVEIKPISCGAGRYPNWLTRDWQPATYGPDFTEEKVDDDGTVWHEDSPDQLSIYRQHYLKALTAFQEPGYDSRCTKLSHILATLSTGIYNELSSGLNINKLFRHAGIPFQLVDYGDSFIVDDTAEKDQLIQQAFKKMWHAEWEEEEMEVGDAGSQSNGEANAAKDEEV</sequence>
<dbReference type="InterPro" id="IPR051678">
    <property type="entry name" value="AGP_Transferase"/>
</dbReference>
<evidence type="ECO:0000256" key="1">
    <source>
        <dbReference type="SAM" id="MobiDB-lite"/>
    </source>
</evidence>
<reference evidence="3" key="1">
    <citation type="submission" date="2022-10" db="EMBL/GenBank/DDBJ databases">
        <title>Culturing micro-colonial fungi from biological soil crusts in the Mojave desert and describing Neophaeococcomyces mojavensis, and introducing the new genera and species Taxawa tesnikishii.</title>
        <authorList>
            <person name="Kurbessoian T."/>
            <person name="Stajich J.E."/>
        </authorList>
    </citation>
    <scope>NUCLEOTIDE SEQUENCE</scope>
    <source>
        <strain evidence="3">TK_41</strain>
    </source>
</reference>
<dbReference type="InterPro" id="IPR002575">
    <property type="entry name" value="Aminoglycoside_PTrfase"/>
</dbReference>
<proteinExistence type="predicted"/>
<feature type="region of interest" description="Disordered" evidence="1">
    <location>
        <begin position="677"/>
        <end position="701"/>
    </location>
</feature>
<evidence type="ECO:0000313" key="4">
    <source>
        <dbReference type="Proteomes" id="UP001172673"/>
    </source>
</evidence>
<evidence type="ECO:0000259" key="2">
    <source>
        <dbReference type="Pfam" id="PF01636"/>
    </source>
</evidence>
<dbReference type="AlphaFoldDB" id="A0AA38X5A4"/>
<feature type="compositionally biased region" description="Basic and acidic residues" evidence="1">
    <location>
        <begin position="162"/>
        <end position="173"/>
    </location>
</feature>
<dbReference type="EMBL" id="JAPDRK010000013">
    <property type="protein sequence ID" value="KAJ9606860.1"/>
    <property type="molecule type" value="Genomic_DNA"/>
</dbReference>
<dbReference type="Pfam" id="PF01636">
    <property type="entry name" value="APH"/>
    <property type="match status" value="1"/>
</dbReference>
<dbReference type="Proteomes" id="UP001172673">
    <property type="component" value="Unassembled WGS sequence"/>
</dbReference>
<evidence type="ECO:0000313" key="3">
    <source>
        <dbReference type="EMBL" id="KAJ9606860.1"/>
    </source>
</evidence>
<dbReference type="Gene3D" id="3.30.200.20">
    <property type="entry name" value="Phosphorylase Kinase, domain 1"/>
    <property type="match status" value="1"/>
</dbReference>
<dbReference type="SUPFAM" id="SSF56112">
    <property type="entry name" value="Protein kinase-like (PK-like)"/>
    <property type="match status" value="1"/>
</dbReference>
<feature type="region of interest" description="Disordered" evidence="1">
    <location>
        <begin position="218"/>
        <end position="255"/>
    </location>
</feature>